<evidence type="ECO:0000256" key="1">
    <source>
        <dbReference type="ARBA" id="ARBA00004123"/>
    </source>
</evidence>
<keyword evidence="4 11" id="KW-0227">DNA damage</keyword>
<dbReference type="GO" id="GO:0000439">
    <property type="term" value="C:transcription factor TFIIH core complex"/>
    <property type="evidence" value="ECO:0007669"/>
    <property type="project" value="UniProtKB-UniRule"/>
</dbReference>
<evidence type="ECO:0000256" key="10">
    <source>
        <dbReference type="ARBA" id="ARBA00023242"/>
    </source>
</evidence>
<proteinExistence type="inferred from homology"/>
<dbReference type="PANTHER" id="PTHR12831">
    <property type="entry name" value="TRANSCRIPTION INITIATION FACTOR IIH TFIIH , POLYPEPTIDE 3-RELATED"/>
    <property type="match status" value="1"/>
</dbReference>
<keyword evidence="5 11" id="KW-0863">Zinc-finger</keyword>
<evidence type="ECO:0000256" key="3">
    <source>
        <dbReference type="ARBA" id="ARBA00022723"/>
    </source>
</evidence>
<gene>
    <name evidence="13" type="ORF">FH972_022363</name>
</gene>
<feature type="compositionally biased region" description="Polar residues" evidence="12">
    <location>
        <begin position="386"/>
        <end position="397"/>
    </location>
</feature>
<evidence type="ECO:0000256" key="2">
    <source>
        <dbReference type="ARBA" id="ARBA00005273"/>
    </source>
</evidence>
<protein>
    <recommendedName>
        <fullName evidence="11">General transcription and DNA repair factor IIH subunit TFB4</fullName>
    </recommendedName>
    <alternativeName>
        <fullName evidence="11">RNA polymerase II transcription factor B subunit 4</fullName>
    </alternativeName>
</protein>
<keyword evidence="7 11" id="KW-0805">Transcription regulation</keyword>
<comment type="caution">
    <text evidence="13">The sequence shown here is derived from an EMBL/GenBank/DDBJ whole genome shotgun (WGS) entry which is preliminary data.</text>
</comment>
<keyword evidence="9 11" id="KW-0234">DNA repair</keyword>
<reference evidence="13 14" key="1">
    <citation type="submission" date="2019-06" db="EMBL/GenBank/DDBJ databases">
        <title>A chromosomal-level reference genome of Carpinus fangiana (Coryloideae, Betulaceae).</title>
        <authorList>
            <person name="Yang X."/>
            <person name="Wang Z."/>
            <person name="Zhang L."/>
            <person name="Hao G."/>
            <person name="Liu J."/>
            <person name="Yang Y."/>
        </authorList>
    </citation>
    <scope>NUCLEOTIDE SEQUENCE [LARGE SCALE GENOMIC DNA]</scope>
    <source>
        <strain evidence="13">Cfa_2016G</strain>
        <tissue evidence="13">Leaf</tissue>
    </source>
</reference>
<comment type="subcellular location">
    <subcellularLocation>
        <location evidence="1 11">Nucleus</location>
    </subcellularLocation>
</comment>
<feature type="region of interest" description="Disordered" evidence="12">
    <location>
        <begin position="359"/>
        <end position="397"/>
    </location>
</feature>
<dbReference type="AlphaFoldDB" id="A0A5N6KSK7"/>
<evidence type="ECO:0000256" key="4">
    <source>
        <dbReference type="ARBA" id="ARBA00022763"/>
    </source>
</evidence>
<dbReference type="Pfam" id="PF03850">
    <property type="entry name" value="Tfb4"/>
    <property type="match status" value="1"/>
</dbReference>
<keyword evidence="8 11" id="KW-0804">Transcription</keyword>
<dbReference type="GO" id="GO:0006289">
    <property type="term" value="P:nucleotide-excision repair"/>
    <property type="evidence" value="ECO:0007669"/>
    <property type="project" value="UniProtKB-UniRule"/>
</dbReference>
<dbReference type="GO" id="GO:0005675">
    <property type="term" value="C:transcription factor TFIIH holo complex"/>
    <property type="evidence" value="ECO:0007669"/>
    <property type="project" value="UniProtKB-UniRule"/>
</dbReference>
<keyword evidence="10 11" id="KW-0539">Nucleus</keyword>
<comment type="subunit">
    <text evidence="11">Component of the 7-subunit TFIIH core complex composed of XPB, XPD, TFB1/GTF2H1, GTF2H2/P44, TFB4/GTF2H3, TFB2/GTF2H4 and TFB5/GTF2H5, which is active in NER. The core complex associates with the 3-subunit CDK-activating kinase (CAK) module composed of CYCH1/cyclin H1, CDKD and MAT1/At4g30820 to form the 10-subunit holoenzyme (holo-TFIIH) active in transcription.</text>
</comment>
<evidence type="ECO:0000256" key="8">
    <source>
        <dbReference type="ARBA" id="ARBA00023163"/>
    </source>
</evidence>
<organism evidence="13 14">
    <name type="scientific">Carpinus fangiana</name>
    <dbReference type="NCBI Taxonomy" id="176857"/>
    <lineage>
        <taxon>Eukaryota</taxon>
        <taxon>Viridiplantae</taxon>
        <taxon>Streptophyta</taxon>
        <taxon>Embryophyta</taxon>
        <taxon>Tracheophyta</taxon>
        <taxon>Spermatophyta</taxon>
        <taxon>Magnoliopsida</taxon>
        <taxon>eudicotyledons</taxon>
        <taxon>Gunneridae</taxon>
        <taxon>Pentapetalae</taxon>
        <taxon>rosids</taxon>
        <taxon>fabids</taxon>
        <taxon>Fagales</taxon>
        <taxon>Betulaceae</taxon>
        <taxon>Carpinus</taxon>
    </lineage>
</organism>
<keyword evidence="3 11" id="KW-0479">Metal-binding</keyword>
<dbReference type="PANTHER" id="PTHR12831:SF0">
    <property type="entry name" value="GENERAL TRANSCRIPTION FACTOR IIH SUBUNIT 3"/>
    <property type="match status" value="1"/>
</dbReference>
<evidence type="ECO:0000313" key="13">
    <source>
        <dbReference type="EMBL" id="KAB8342765.1"/>
    </source>
</evidence>
<dbReference type="OrthoDB" id="17307at2759"/>
<dbReference type="InterPro" id="IPR036465">
    <property type="entry name" value="vWFA_dom_sf"/>
</dbReference>
<feature type="region of interest" description="Disordered" evidence="12">
    <location>
        <begin position="1"/>
        <end position="20"/>
    </location>
</feature>
<evidence type="ECO:0000256" key="9">
    <source>
        <dbReference type="ARBA" id="ARBA00023204"/>
    </source>
</evidence>
<dbReference type="Gene3D" id="3.40.50.410">
    <property type="entry name" value="von Willebrand factor, type A domain"/>
    <property type="match status" value="1"/>
</dbReference>
<dbReference type="GO" id="GO:0008270">
    <property type="term" value="F:zinc ion binding"/>
    <property type="evidence" value="ECO:0007669"/>
    <property type="project" value="UniProtKB-KW"/>
</dbReference>
<evidence type="ECO:0000256" key="7">
    <source>
        <dbReference type="ARBA" id="ARBA00023015"/>
    </source>
</evidence>
<keyword evidence="6 11" id="KW-0862">Zinc</keyword>
<evidence type="ECO:0000256" key="12">
    <source>
        <dbReference type="SAM" id="MobiDB-lite"/>
    </source>
</evidence>
<comment type="similarity">
    <text evidence="2 11">Belongs to the TFB4 family.</text>
</comment>
<dbReference type="GO" id="GO:0006355">
    <property type="term" value="P:regulation of DNA-templated transcription"/>
    <property type="evidence" value="ECO:0007669"/>
    <property type="project" value="InterPro"/>
</dbReference>
<dbReference type="EMBL" id="VIBQ01000012">
    <property type="protein sequence ID" value="KAB8342765.1"/>
    <property type="molecule type" value="Genomic_DNA"/>
</dbReference>
<dbReference type="Proteomes" id="UP000327013">
    <property type="component" value="Unassembled WGS sequence"/>
</dbReference>
<keyword evidence="14" id="KW-1185">Reference proteome</keyword>
<feature type="compositionally biased region" description="Pro residues" evidence="12">
    <location>
        <begin position="82"/>
        <end position="91"/>
    </location>
</feature>
<name>A0A5N6KSK7_9ROSI</name>
<evidence type="ECO:0000256" key="6">
    <source>
        <dbReference type="ARBA" id="ARBA00022833"/>
    </source>
</evidence>
<accession>A0A5N6KSK7</accession>
<feature type="region of interest" description="Disordered" evidence="12">
    <location>
        <begin position="80"/>
        <end position="111"/>
    </location>
</feature>
<evidence type="ECO:0000256" key="11">
    <source>
        <dbReference type="RuleBase" id="RU368090"/>
    </source>
</evidence>
<comment type="function">
    <text evidence="11">Component of the general transcription and DNA repair factor IIH (TFIIH) core complex, which is involved in general and transcription-coupled nucleotide excision repair (NER) of damaged DNA and, when complexed to CAK, in RNA transcription by RNA polymerase II. In NER, TFIIH acts by opening DNA around the lesion to allow the excision of the damaged oligonucleotide and its replacement by a new DNA fragment. In transcription, TFIIH has an essential role in transcription initiation. When the pre-initiation complex (PIC) has been established, TFIIH is required for promoter opening and promoter escape. Phosphorylation of the C-terminal tail (CTD) of the largest subunit of RNA polymerase II by the kinase module CAK controls the initiation of transcription.</text>
</comment>
<evidence type="ECO:0000256" key="5">
    <source>
        <dbReference type="ARBA" id="ARBA00022771"/>
    </source>
</evidence>
<dbReference type="InterPro" id="IPR004600">
    <property type="entry name" value="TFIIH_Tfb4/GTF2H3"/>
</dbReference>
<sequence length="397" mass="42400">MDAIDGTTERQHETESPPPSLLVLVLDTNPRAWAHLSSTLPLSRAVATLLVFINAHLAFSHENRVAVIASHCQRTVWLYPTPSTPQPPPPSGSATLPSKQKHPNHPTPNANKYLPFAQVEAAVQRNLAQLLKTTDADAAALPTTQIAGALTLALSYINKTSLTLTSTTSASAADQATQQSRASNTALTSRILVVSASGDLAAQYIPLMNAMFGAQHVRIAIDILKLVGDSVLLQQASFTTGGIFLSPAVPATLPSVNQNDATSTPVTPNPQGLLQYLFQAFLPDATARAHLLPPTSPNVDFRAACFCHRRVVDIGYVCSICLSIFCEDLKKELGFEGRDWPEGGVECLTCGTRLVLRGATTGQDGGEKEKKKKKKKKDRDRDKESGNGTPAQESGPG</sequence>
<evidence type="ECO:0000313" key="14">
    <source>
        <dbReference type="Proteomes" id="UP000327013"/>
    </source>
</evidence>